<dbReference type="Proteomes" id="UP000572377">
    <property type="component" value="Unassembled WGS sequence"/>
</dbReference>
<evidence type="ECO:0000313" key="3">
    <source>
        <dbReference type="Proteomes" id="UP000572377"/>
    </source>
</evidence>
<evidence type="ECO:0000313" key="2">
    <source>
        <dbReference type="EMBL" id="NNU80944.1"/>
    </source>
</evidence>
<proteinExistence type="predicted"/>
<evidence type="ECO:0000259" key="1">
    <source>
        <dbReference type="Pfam" id="PF05099"/>
    </source>
</evidence>
<dbReference type="InterPro" id="IPR029024">
    <property type="entry name" value="TerB-like"/>
</dbReference>
<dbReference type="RefSeq" id="WP_171325457.1">
    <property type="nucleotide sequence ID" value="NZ_JABFBC010000002.1"/>
</dbReference>
<dbReference type="CDD" id="cd07313">
    <property type="entry name" value="terB_like_2"/>
    <property type="match status" value="1"/>
</dbReference>
<name>A0A849L415_9RHOB</name>
<dbReference type="Gene3D" id="1.10.3680.10">
    <property type="entry name" value="TerB-like"/>
    <property type="match status" value="1"/>
</dbReference>
<protein>
    <submittedName>
        <fullName evidence="2">TerB family tellurite resistance protein</fullName>
    </submittedName>
</protein>
<keyword evidence="3" id="KW-1185">Reference proteome</keyword>
<feature type="domain" description="Co-chaperone DjlA N-terminal" evidence="1">
    <location>
        <begin position="24"/>
        <end position="140"/>
    </location>
</feature>
<dbReference type="SUPFAM" id="SSF158682">
    <property type="entry name" value="TerB-like"/>
    <property type="match status" value="1"/>
</dbReference>
<dbReference type="InterPro" id="IPR007791">
    <property type="entry name" value="DjlA_N"/>
</dbReference>
<comment type="caution">
    <text evidence="2">The sequence shown here is derived from an EMBL/GenBank/DDBJ whole genome shotgun (WGS) entry which is preliminary data.</text>
</comment>
<dbReference type="AlphaFoldDB" id="A0A849L415"/>
<dbReference type="Pfam" id="PF05099">
    <property type="entry name" value="TerB"/>
    <property type="match status" value="1"/>
</dbReference>
<accession>A0A849L415</accession>
<gene>
    <name evidence="2" type="ORF">HMH01_10895</name>
</gene>
<organism evidence="2 3">
    <name type="scientific">Halovulum dunhuangense</name>
    <dbReference type="NCBI Taxonomy" id="1505036"/>
    <lineage>
        <taxon>Bacteria</taxon>
        <taxon>Pseudomonadati</taxon>
        <taxon>Pseudomonadota</taxon>
        <taxon>Alphaproteobacteria</taxon>
        <taxon>Rhodobacterales</taxon>
        <taxon>Paracoccaceae</taxon>
        <taxon>Halovulum</taxon>
    </lineage>
</organism>
<sequence>MIADLFKRLMGEAPQADPEGDYRLSLAALLVRCARADEDYAAHEQAVIDAILMRRYGLDGTAAAALRARGEALEAEAGDTVHLTKAIKTGVPYEERGAIVESLWSVALADDDRDHMENAFLRLVVKLLGVNDVDSGLARQRAEAARQG</sequence>
<reference evidence="2 3" key="1">
    <citation type="submission" date="2020-05" db="EMBL/GenBank/DDBJ databases">
        <title>Gimesia benthica sp. nov., a novel planctomycete isolated from a deep-sea water sample of the Northwest Indian Ocean.</title>
        <authorList>
            <person name="Wang J."/>
            <person name="Ruan C."/>
            <person name="Song L."/>
            <person name="Zhu Y."/>
            <person name="Li A."/>
            <person name="Zheng X."/>
            <person name="Wang L."/>
            <person name="Lu Z."/>
            <person name="Huang Y."/>
            <person name="Du W."/>
            <person name="Zhou Y."/>
            <person name="Huang L."/>
            <person name="Dai X."/>
        </authorList>
    </citation>
    <scope>NUCLEOTIDE SEQUENCE [LARGE SCALE GENOMIC DNA]</scope>
    <source>
        <strain evidence="2 3">YYQ-30</strain>
    </source>
</reference>
<dbReference type="EMBL" id="JABFBC010000002">
    <property type="protein sequence ID" value="NNU80944.1"/>
    <property type="molecule type" value="Genomic_DNA"/>
</dbReference>